<feature type="domain" description="Transposase IS4-like" evidence="1">
    <location>
        <begin position="43"/>
        <end position="104"/>
    </location>
</feature>
<dbReference type="Pfam" id="PF01609">
    <property type="entry name" value="DDE_Tnp_1"/>
    <property type="match status" value="1"/>
</dbReference>
<sequence>MDRTQWRENNVLMVSVIYQKRAWPIYWCLLEKDGSSNLEEQQKVLRPVIRLLKKYKLVIIGDREFHSVELAHWLHKQNQSFVFRQKKDTTFQEKRQKFQPLSSIEIYPGIRQFYPNVKLTQKKGFGRFNLALYWKRKYK</sequence>
<dbReference type="GO" id="GO:0003677">
    <property type="term" value="F:DNA binding"/>
    <property type="evidence" value="ECO:0007669"/>
    <property type="project" value="InterPro"/>
</dbReference>
<gene>
    <name evidence="2" type="ORF">I8752_30220</name>
</gene>
<dbReference type="InterPro" id="IPR002559">
    <property type="entry name" value="Transposase_11"/>
</dbReference>
<organism evidence="2 3">
    <name type="scientific">Dendronalium phyllosphericum CENA369</name>
    <dbReference type="NCBI Taxonomy" id="1725256"/>
    <lineage>
        <taxon>Bacteria</taxon>
        <taxon>Bacillati</taxon>
        <taxon>Cyanobacteriota</taxon>
        <taxon>Cyanophyceae</taxon>
        <taxon>Nostocales</taxon>
        <taxon>Nostocaceae</taxon>
        <taxon>Dendronalium</taxon>
        <taxon>Dendronalium phyllosphericum</taxon>
    </lineage>
</organism>
<evidence type="ECO:0000259" key="1">
    <source>
        <dbReference type="Pfam" id="PF01609"/>
    </source>
</evidence>
<dbReference type="Gene3D" id="3.90.350.10">
    <property type="entry name" value="Transposase Inhibitor Protein From Tn5, Chain A, domain 1"/>
    <property type="match status" value="1"/>
</dbReference>
<comment type="caution">
    <text evidence="2">The sequence shown here is derived from an EMBL/GenBank/DDBJ whole genome shotgun (WGS) entry which is preliminary data.</text>
</comment>
<dbReference type="SUPFAM" id="SSF53098">
    <property type="entry name" value="Ribonuclease H-like"/>
    <property type="match status" value="1"/>
</dbReference>
<dbReference type="AlphaFoldDB" id="A0A8J7LGL5"/>
<dbReference type="EMBL" id="JAECZA010000271">
    <property type="protein sequence ID" value="MBH8577177.1"/>
    <property type="molecule type" value="Genomic_DNA"/>
</dbReference>
<keyword evidence="3" id="KW-1185">Reference proteome</keyword>
<accession>A0A8J7LGL5</accession>
<dbReference type="GO" id="GO:0004803">
    <property type="term" value="F:transposase activity"/>
    <property type="evidence" value="ECO:0007669"/>
    <property type="project" value="InterPro"/>
</dbReference>
<protein>
    <submittedName>
        <fullName evidence="2">Transposase</fullName>
    </submittedName>
</protein>
<evidence type="ECO:0000313" key="2">
    <source>
        <dbReference type="EMBL" id="MBH8577177.1"/>
    </source>
</evidence>
<dbReference type="RefSeq" id="WP_214435879.1">
    <property type="nucleotide sequence ID" value="NZ_CAWPUQ010000203.1"/>
</dbReference>
<name>A0A8J7LGL5_9NOST</name>
<dbReference type="GO" id="GO:0006313">
    <property type="term" value="P:DNA transposition"/>
    <property type="evidence" value="ECO:0007669"/>
    <property type="project" value="InterPro"/>
</dbReference>
<dbReference type="InterPro" id="IPR012337">
    <property type="entry name" value="RNaseH-like_sf"/>
</dbReference>
<dbReference type="Proteomes" id="UP000662314">
    <property type="component" value="Unassembled WGS sequence"/>
</dbReference>
<evidence type="ECO:0000313" key="3">
    <source>
        <dbReference type="Proteomes" id="UP000662314"/>
    </source>
</evidence>
<reference evidence="2 3" key="1">
    <citation type="journal article" date="2021" name="Int. J. Syst. Evol. Microbiol.">
        <title>Amazonocrinis nigriterrae gen. nov., sp. nov., Atlanticothrix silvestris gen. nov., sp. nov. and Dendronalium phyllosphericum gen. nov., sp. nov., nostocacean cyanobacteria from Brazilian environments.</title>
        <authorList>
            <person name="Alvarenga D.O."/>
            <person name="Andreote A.P.D."/>
            <person name="Branco L.H.Z."/>
            <person name="Delbaje E."/>
            <person name="Cruz R.B."/>
            <person name="Varani A.M."/>
            <person name="Fiore M.F."/>
        </authorList>
    </citation>
    <scope>NUCLEOTIDE SEQUENCE [LARGE SCALE GENOMIC DNA]</scope>
    <source>
        <strain evidence="2 3">CENA369</strain>
    </source>
</reference>
<proteinExistence type="predicted"/>
<feature type="non-terminal residue" evidence="2">
    <location>
        <position position="139"/>
    </location>
</feature>